<sequence length="232" mass="25205">MDSGRVARAVSERGEIVLTRRSGDGALELRVNGVFVMDTVHTSTERLLATTTLDAYYAAAHVRSGTAPVRTLIGGLGLGFTLREVLADRRVTRVLVAEIEPALVDWHRRGFVPDTAAAIGDERVELVTGEITDIIAEQVSSSWEAILLDVDNGPGYLVYEANAAVYRRDFLTACHRTLAPHGITAIWSADPAPELDTVMREVFAAVEELTIPVTLGGHPTTYHLYVGRRGGR</sequence>
<dbReference type="Proteomes" id="UP001180845">
    <property type="component" value="Unassembled WGS sequence"/>
</dbReference>
<dbReference type="EMBL" id="JAVDXW010000001">
    <property type="protein sequence ID" value="MDR7303040.1"/>
    <property type="molecule type" value="Genomic_DNA"/>
</dbReference>
<dbReference type="PANTHER" id="PTHR43317">
    <property type="entry name" value="THERMOSPERMINE SYNTHASE ACAULIS5"/>
    <property type="match status" value="1"/>
</dbReference>
<dbReference type="GO" id="GO:0006596">
    <property type="term" value="P:polyamine biosynthetic process"/>
    <property type="evidence" value="ECO:0007669"/>
    <property type="project" value="UniProtKB-KW"/>
</dbReference>
<name>A0AAE4CM75_9ACTN</name>
<evidence type="ECO:0000313" key="3">
    <source>
        <dbReference type="Proteomes" id="UP001180845"/>
    </source>
</evidence>
<comment type="caution">
    <text evidence="2">The sequence shown here is derived from an EMBL/GenBank/DDBJ whole genome shotgun (WGS) entry which is preliminary data.</text>
</comment>
<accession>A0AAE4CM75</accession>
<proteinExistence type="predicted"/>
<dbReference type="RefSeq" id="WP_310275086.1">
    <property type="nucleotide sequence ID" value="NZ_JAVDXW010000001.1"/>
</dbReference>
<dbReference type="InterPro" id="IPR029063">
    <property type="entry name" value="SAM-dependent_MTases_sf"/>
</dbReference>
<dbReference type="PANTHER" id="PTHR43317:SF3">
    <property type="entry name" value="BLR2883 PROTEIN"/>
    <property type="match status" value="1"/>
</dbReference>
<protein>
    <submittedName>
        <fullName evidence="2">Spermidine synthase</fullName>
    </submittedName>
</protein>
<gene>
    <name evidence="2" type="ORF">JOF55_003221</name>
</gene>
<keyword evidence="1" id="KW-0620">Polyamine biosynthesis</keyword>
<dbReference type="Pfam" id="PF01564">
    <property type="entry name" value="Spermine_synth"/>
    <property type="match status" value="1"/>
</dbReference>
<evidence type="ECO:0000313" key="2">
    <source>
        <dbReference type="EMBL" id="MDR7303040.1"/>
    </source>
</evidence>
<dbReference type="Gene3D" id="3.40.50.150">
    <property type="entry name" value="Vaccinia Virus protein VP39"/>
    <property type="match status" value="1"/>
</dbReference>
<evidence type="ECO:0000256" key="1">
    <source>
        <dbReference type="ARBA" id="ARBA00023115"/>
    </source>
</evidence>
<dbReference type="SUPFAM" id="SSF53335">
    <property type="entry name" value="S-adenosyl-L-methionine-dependent methyltransferases"/>
    <property type="match status" value="1"/>
</dbReference>
<keyword evidence="3" id="KW-1185">Reference proteome</keyword>
<dbReference type="AlphaFoldDB" id="A0AAE4CM75"/>
<reference evidence="2" key="1">
    <citation type="submission" date="2023-07" db="EMBL/GenBank/DDBJ databases">
        <title>Sequencing the genomes of 1000 actinobacteria strains.</title>
        <authorList>
            <person name="Klenk H.-P."/>
        </authorList>
    </citation>
    <scope>NUCLEOTIDE SEQUENCE</scope>
    <source>
        <strain evidence="2">DSM 45977</strain>
    </source>
</reference>
<organism evidence="2 3">
    <name type="scientific">Haloactinomyces albus</name>
    <dbReference type="NCBI Taxonomy" id="1352928"/>
    <lineage>
        <taxon>Bacteria</taxon>
        <taxon>Bacillati</taxon>
        <taxon>Actinomycetota</taxon>
        <taxon>Actinomycetes</taxon>
        <taxon>Actinopolysporales</taxon>
        <taxon>Actinopolysporaceae</taxon>
        <taxon>Haloactinomyces</taxon>
    </lineage>
</organism>